<comment type="caution">
    <text evidence="4">The sequence shown here is derived from an EMBL/GenBank/DDBJ whole genome shotgun (WGS) entry which is preliminary data.</text>
</comment>
<feature type="coiled-coil region" evidence="1">
    <location>
        <begin position="243"/>
        <end position="270"/>
    </location>
</feature>
<dbReference type="GO" id="GO:0003677">
    <property type="term" value="F:DNA binding"/>
    <property type="evidence" value="ECO:0007669"/>
    <property type="project" value="InterPro"/>
</dbReference>
<evidence type="ECO:0000256" key="1">
    <source>
        <dbReference type="SAM" id="Coils"/>
    </source>
</evidence>
<reference evidence="4" key="1">
    <citation type="submission" date="2020-10" db="EMBL/GenBank/DDBJ databases">
        <title>Sequencing the genomes of 1000 actinobacteria strains.</title>
        <authorList>
            <person name="Klenk H.-P."/>
        </authorList>
    </citation>
    <scope>NUCLEOTIDE SEQUENCE</scope>
    <source>
        <strain evidence="4">DSM 45354</strain>
    </source>
</reference>
<dbReference type="PANTHER" id="PTHR33055">
    <property type="entry name" value="TRANSPOSASE FOR INSERTION SEQUENCE ELEMENT IS1111A"/>
    <property type="match status" value="1"/>
</dbReference>
<dbReference type="EMBL" id="JADBEM010000001">
    <property type="protein sequence ID" value="MBE1610085.1"/>
    <property type="molecule type" value="Genomic_DNA"/>
</dbReference>
<feature type="domain" description="Transposase IS116/IS110/IS902 C-terminal" evidence="3">
    <location>
        <begin position="275"/>
        <end position="359"/>
    </location>
</feature>
<dbReference type="InterPro" id="IPR002525">
    <property type="entry name" value="Transp_IS110-like_N"/>
</dbReference>
<accession>A0A927MZZ3</accession>
<dbReference type="InterPro" id="IPR003346">
    <property type="entry name" value="Transposase_20"/>
</dbReference>
<dbReference type="Proteomes" id="UP000638648">
    <property type="component" value="Unassembled WGS sequence"/>
</dbReference>
<evidence type="ECO:0000313" key="5">
    <source>
        <dbReference type="Proteomes" id="UP000638648"/>
    </source>
</evidence>
<dbReference type="Pfam" id="PF02371">
    <property type="entry name" value="Transposase_20"/>
    <property type="match status" value="1"/>
</dbReference>
<evidence type="ECO:0000313" key="4">
    <source>
        <dbReference type="EMBL" id="MBE1610085.1"/>
    </source>
</evidence>
<dbReference type="Pfam" id="PF01548">
    <property type="entry name" value="DEDD_Tnp_IS110"/>
    <property type="match status" value="1"/>
</dbReference>
<feature type="domain" description="Transposase IS110-like N-terminal" evidence="2">
    <location>
        <begin position="4"/>
        <end position="165"/>
    </location>
</feature>
<dbReference type="GO" id="GO:0004803">
    <property type="term" value="F:transposase activity"/>
    <property type="evidence" value="ECO:0007669"/>
    <property type="project" value="InterPro"/>
</dbReference>
<proteinExistence type="predicted"/>
<organism evidence="4 5">
    <name type="scientific">Actinopolymorpha pittospori</name>
    <dbReference type="NCBI Taxonomy" id="648752"/>
    <lineage>
        <taxon>Bacteria</taxon>
        <taxon>Bacillati</taxon>
        <taxon>Actinomycetota</taxon>
        <taxon>Actinomycetes</taxon>
        <taxon>Propionibacteriales</taxon>
        <taxon>Actinopolymorphaceae</taxon>
        <taxon>Actinopolymorpha</taxon>
    </lineage>
</organism>
<gene>
    <name evidence="4" type="ORF">HEB94_006933</name>
</gene>
<dbReference type="RefSeq" id="WP_192753508.1">
    <property type="nucleotide sequence ID" value="NZ_JADBEM010000001.1"/>
</dbReference>
<evidence type="ECO:0000259" key="3">
    <source>
        <dbReference type="Pfam" id="PF02371"/>
    </source>
</evidence>
<dbReference type="GO" id="GO:0006313">
    <property type="term" value="P:DNA transposition"/>
    <property type="evidence" value="ECO:0007669"/>
    <property type="project" value="InterPro"/>
</dbReference>
<dbReference type="InterPro" id="IPR047650">
    <property type="entry name" value="Transpos_IS110"/>
</dbReference>
<evidence type="ECO:0000259" key="2">
    <source>
        <dbReference type="Pfam" id="PF01548"/>
    </source>
</evidence>
<name>A0A927MZZ3_9ACTN</name>
<keyword evidence="1" id="KW-0175">Coiled coil</keyword>
<dbReference type="NCBIfam" id="NF033542">
    <property type="entry name" value="transpos_IS110"/>
    <property type="match status" value="1"/>
</dbReference>
<dbReference type="PANTHER" id="PTHR33055:SF3">
    <property type="entry name" value="PUTATIVE TRANSPOSASE FOR IS117-RELATED"/>
    <property type="match status" value="1"/>
</dbReference>
<keyword evidence="5" id="KW-1185">Reference proteome</keyword>
<dbReference type="AlphaFoldDB" id="A0A927MZZ3"/>
<protein>
    <submittedName>
        <fullName evidence="4">Transposase</fullName>
    </submittedName>
</protein>
<sequence length="414" mass="45027">MLFVGDDWAEDHHDIELMDASGRRLARARLPEGVAGMARLHALIGEQLGEDADETAEQVVIGIETDKGPWVQALIAAGYRVCAVNPLQASRYRERYGMSGAKSDGADAHMLADMVRTDSHQLRPVAGDSAEAAAIKVVSRAHKSMIWERTRHMQRLRHALRDYFPAALEAFEELTTPDALELLAKAPDPASAAKLTLTQIRTALKRARRRGDIDTKAGKIQAALRAEHLGQPAVVAQAYATTIRAATAVLATLNEQIKTLQGQVEQHFGQHPDAEIVLSQPGLGPILGARVLAEFGDDQHRYTSAKARKNYAGTSPITRASGKKKVVAARYVHNDRLIDALLSQVVPAMTASPGARALYDELRARGTDHFAACRHVANRLVGILHGCLKTRTLYNEETAWAHRSAKPEEAAVAA</sequence>